<dbReference type="Proteomes" id="UP000479293">
    <property type="component" value="Unassembled WGS sequence"/>
</dbReference>
<evidence type="ECO:0000313" key="3">
    <source>
        <dbReference type="Proteomes" id="UP000479293"/>
    </source>
</evidence>
<evidence type="ECO:0000313" key="2">
    <source>
        <dbReference type="EMBL" id="MPR32050.1"/>
    </source>
</evidence>
<gene>
    <name evidence="2" type="ORF">GBK04_01500</name>
</gene>
<keyword evidence="3" id="KW-1185">Reference proteome</keyword>
<dbReference type="RefSeq" id="WP_152756232.1">
    <property type="nucleotide sequence ID" value="NZ_WHLY01000002.1"/>
</dbReference>
<name>A0A7C9FB05_9BACT</name>
<organism evidence="2 3">
    <name type="scientific">Salmonirosea aquatica</name>
    <dbReference type="NCBI Taxonomy" id="2654236"/>
    <lineage>
        <taxon>Bacteria</taxon>
        <taxon>Pseudomonadati</taxon>
        <taxon>Bacteroidota</taxon>
        <taxon>Cytophagia</taxon>
        <taxon>Cytophagales</taxon>
        <taxon>Spirosomataceae</taxon>
        <taxon>Salmonirosea</taxon>
    </lineage>
</organism>
<evidence type="ECO:0000259" key="1">
    <source>
        <dbReference type="Pfam" id="PF16871"/>
    </source>
</evidence>
<dbReference type="InterPro" id="IPR031712">
    <property type="entry name" value="DUF5077"/>
</dbReference>
<dbReference type="Pfam" id="PF16871">
    <property type="entry name" value="DUF5077"/>
    <property type="match status" value="1"/>
</dbReference>
<dbReference type="EMBL" id="WHLY01000002">
    <property type="protein sequence ID" value="MPR32050.1"/>
    <property type="molecule type" value="Genomic_DNA"/>
</dbReference>
<sequence>MLKNSFALSTLLILFQTRSVLSAPAEGERLEVPLGGNSWITGGNHEHITKEGLLDWSSSKAVLATYVRIARPGQLTLRLVASSQGTSHIRVTVLGKAVDKALRAGQAVENPLGTWEVRAPGYVKIELQGRSKTAPAYGQPTAWVLEGSAVNEATAFVKNNEGNFFYWGRRGPSVHLTYPTPTNSDVEWFYNEVTVPQGQDVIGSYFMANGFAEGYFGMQVNSTTERRILFSVWSPYKTDDPKSIPEDQKIRMLRKGKDVYTGEFGNEGAGGQSYLKYNWRAGNTYRFLLQGTPSGDSTTTYTAYFYAPEQGTWQLVASFRRPHTHTYLKRLHSFLENFIPDTGDTGRRVYFGNQWVKGTSGAWKELTEARFTADATARKGYRMDYAGGRENQRFFLQNCGFFADYTDIGKELERKASGQAPVLDLEKLP</sequence>
<dbReference type="InterPro" id="IPR021862">
    <property type="entry name" value="DUF3472"/>
</dbReference>
<proteinExistence type="predicted"/>
<reference evidence="2 3" key="1">
    <citation type="submission" date="2019-10" db="EMBL/GenBank/DDBJ databases">
        <title>Draft Genome Sequence of Cytophagaceae sp. SJW1-29.</title>
        <authorList>
            <person name="Choi A."/>
        </authorList>
    </citation>
    <scope>NUCLEOTIDE SEQUENCE [LARGE SCALE GENOMIC DNA]</scope>
    <source>
        <strain evidence="2 3">SJW1-29</strain>
    </source>
</reference>
<comment type="caution">
    <text evidence="2">The sequence shown here is derived from an EMBL/GenBank/DDBJ whole genome shotgun (WGS) entry which is preliminary data.</text>
</comment>
<accession>A0A7C9FB05</accession>
<dbReference type="Pfam" id="PF11958">
    <property type="entry name" value="DUF3472"/>
    <property type="match status" value="1"/>
</dbReference>
<protein>
    <submittedName>
        <fullName evidence="2">DUF3472 domain-containing protein</fullName>
    </submittedName>
</protein>
<feature type="domain" description="DUF5077" evidence="1">
    <location>
        <begin position="32"/>
        <end position="150"/>
    </location>
</feature>
<dbReference type="AlphaFoldDB" id="A0A7C9FB05"/>